<dbReference type="EMBL" id="VKAD01000001">
    <property type="protein sequence ID" value="TXR53566.1"/>
    <property type="molecule type" value="Genomic_DNA"/>
</dbReference>
<evidence type="ECO:0000259" key="1">
    <source>
        <dbReference type="PROSITE" id="PS50943"/>
    </source>
</evidence>
<accession>A0A5C8Z9M4</accession>
<dbReference type="GO" id="GO:0003677">
    <property type="term" value="F:DNA binding"/>
    <property type="evidence" value="ECO:0007669"/>
    <property type="project" value="InterPro"/>
</dbReference>
<dbReference type="SUPFAM" id="SSF47413">
    <property type="entry name" value="lambda repressor-like DNA-binding domains"/>
    <property type="match status" value="1"/>
</dbReference>
<protein>
    <submittedName>
        <fullName evidence="2">Type II toxin-antitoxin system HicB family antitoxin</fullName>
    </submittedName>
</protein>
<dbReference type="CDD" id="cd00093">
    <property type="entry name" value="HTH_XRE"/>
    <property type="match status" value="1"/>
</dbReference>
<dbReference type="PROSITE" id="PS50943">
    <property type="entry name" value="HTH_CROC1"/>
    <property type="match status" value="1"/>
</dbReference>
<dbReference type="OrthoDB" id="5772151at2"/>
<gene>
    <name evidence="2" type="ORF">FME95_03080</name>
</gene>
<dbReference type="InterPro" id="IPR001387">
    <property type="entry name" value="Cro/C1-type_HTH"/>
</dbReference>
<dbReference type="InterPro" id="IPR035069">
    <property type="entry name" value="TTHA1013/TTHA0281-like"/>
</dbReference>
<dbReference type="AlphaFoldDB" id="A0A5C8Z9M4"/>
<keyword evidence="3" id="KW-1185">Reference proteome</keyword>
<dbReference type="Pfam" id="PF01381">
    <property type="entry name" value="HTH_3"/>
    <property type="match status" value="1"/>
</dbReference>
<dbReference type="Gene3D" id="1.10.260.40">
    <property type="entry name" value="lambda repressor-like DNA-binding domains"/>
    <property type="match status" value="1"/>
</dbReference>
<dbReference type="InterPro" id="IPR031807">
    <property type="entry name" value="HicB-like"/>
</dbReference>
<organism evidence="2 3">
    <name type="scientific">Reinekea thalattae</name>
    <dbReference type="NCBI Taxonomy" id="2593301"/>
    <lineage>
        <taxon>Bacteria</taxon>
        <taxon>Pseudomonadati</taxon>
        <taxon>Pseudomonadota</taxon>
        <taxon>Gammaproteobacteria</taxon>
        <taxon>Oceanospirillales</taxon>
        <taxon>Saccharospirillaceae</taxon>
        <taxon>Reinekea</taxon>
    </lineage>
</organism>
<dbReference type="Gene3D" id="3.30.160.250">
    <property type="match status" value="1"/>
</dbReference>
<dbReference type="Proteomes" id="UP000321764">
    <property type="component" value="Unassembled WGS sequence"/>
</dbReference>
<feature type="domain" description="HTH cro/C1-type" evidence="1">
    <location>
        <begin position="91"/>
        <end position="135"/>
    </location>
</feature>
<sequence length="135" mass="15067">MKYAVHYDISSDGVTVSFPDIPEALTCGDDLDDAKAMAQDALLTAFEFYFEDNRAVPAPLAEAEHYIDVPLSLEAKIYLLNSMLEARISNAELARRIHVKPQEITRLVNLKHNTKIDTLARALQALGKQLRLEVA</sequence>
<reference evidence="2 3" key="1">
    <citation type="submission" date="2019-07" db="EMBL/GenBank/DDBJ databases">
        <title>Reinekea sp. strain SSH23 genome sequencing and assembly.</title>
        <authorList>
            <person name="Kim I."/>
        </authorList>
    </citation>
    <scope>NUCLEOTIDE SEQUENCE [LARGE SCALE GENOMIC DNA]</scope>
    <source>
        <strain evidence="2 3">SSH23</strain>
    </source>
</reference>
<comment type="caution">
    <text evidence="2">The sequence shown here is derived from an EMBL/GenBank/DDBJ whole genome shotgun (WGS) entry which is preliminary data.</text>
</comment>
<dbReference type="Pfam" id="PF15919">
    <property type="entry name" value="HicB_lk_antitox"/>
    <property type="match status" value="1"/>
</dbReference>
<evidence type="ECO:0000313" key="3">
    <source>
        <dbReference type="Proteomes" id="UP000321764"/>
    </source>
</evidence>
<dbReference type="SUPFAM" id="SSF143100">
    <property type="entry name" value="TTHA1013/TTHA0281-like"/>
    <property type="match status" value="1"/>
</dbReference>
<evidence type="ECO:0000313" key="2">
    <source>
        <dbReference type="EMBL" id="TXR53566.1"/>
    </source>
</evidence>
<dbReference type="RefSeq" id="WP_147712966.1">
    <property type="nucleotide sequence ID" value="NZ_VKAD01000001.1"/>
</dbReference>
<proteinExistence type="predicted"/>
<dbReference type="InterPro" id="IPR010982">
    <property type="entry name" value="Lambda_DNA-bd_dom_sf"/>
</dbReference>
<name>A0A5C8Z9M4_9GAMM</name>